<protein>
    <submittedName>
        <fullName evidence="1">Uncharacterized protein</fullName>
    </submittedName>
</protein>
<evidence type="ECO:0000313" key="2">
    <source>
        <dbReference type="Proteomes" id="UP000029558"/>
    </source>
</evidence>
<dbReference type="OrthoDB" id="9872956at2"/>
<evidence type="ECO:0000313" key="1">
    <source>
        <dbReference type="EMBL" id="ALB23715.1"/>
    </source>
</evidence>
<organism evidence="1 2">
    <name type="scientific">Piscirickettsia salmonis</name>
    <dbReference type="NCBI Taxonomy" id="1238"/>
    <lineage>
        <taxon>Bacteria</taxon>
        <taxon>Pseudomonadati</taxon>
        <taxon>Pseudomonadota</taxon>
        <taxon>Gammaproteobacteria</taxon>
        <taxon>Thiotrichales</taxon>
        <taxon>Piscirickettsiaceae</taxon>
        <taxon>Piscirickettsia</taxon>
    </lineage>
</organism>
<dbReference type="RefSeq" id="WP_036772661.1">
    <property type="nucleotide sequence ID" value="NZ_CP012508.1"/>
</dbReference>
<dbReference type="Proteomes" id="UP000029558">
    <property type="component" value="Chromosome"/>
</dbReference>
<accession>A0A1L6TE48</accession>
<dbReference type="EMBL" id="CP012508">
    <property type="protein sequence ID" value="ALB23715.1"/>
    <property type="molecule type" value="Genomic_DNA"/>
</dbReference>
<proteinExistence type="predicted"/>
<dbReference type="AlphaFoldDB" id="A0A1L6TE48"/>
<reference evidence="1 2" key="1">
    <citation type="journal article" date="2014" name="Genome Announc.">
        <title>Comparative Genome Analysis of Two Isolates of the Fish Pathogen Piscirickettsia salmonis from Different Hosts Reveals Major Differences in Virulence-Associated Secretion Systems.</title>
        <authorList>
            <person name="Bohle H."/>
            <person name="Henriquez P."/>
            <person name="Grothusen H."/>
            <person name="Navas E."/>
            <person name="Sandoval A."/>
            <person name="Bustamante F."/>
            <person name="Bustos P."/>
            <person name="Mancilla M."/>
        </authorList>
    </citation>
    <scope>NUCLEOTIDE SEQUENCE [LARGE SCALE GENOMIC DNA]</scope>
    <source>
        <strain evidence="2">B1-32597</strain>
    </source>
</reference>
<name>A0A1L6TE48_PISSA</name>
<sequence>MQPSNLCQNSITLNNQQKQFAEDSYQPLLSELQRVSKTFSTKKNIYLGGSLALKEPALFCPQDKLTGMHSDLDIFVVSTSFNDLAQLQQLPLLIANISPELERSFHFSPLIKPLKNIYSISLEDLSVGIDTPIIEEIAIDHTAYQYSPQAKSMAHYFISKLCSYCLPYRNTSHAYSNLDNNQATRHPMDTIKLVLTGLRLQFYGIINNTHGIHSIPVLAEQGYFKQIMSKADILRWIFHREQYNPTAHLPEINMPLFILKCWQEKLSLNNATTFEKIIQATEQDYFNKKNILDKLALVLFAGCFCQLSSNEKHSTVFNYYLDHYYSLYSEPALNRPKAPHVNINTAEREILLIQLYNHYLQSTTNSIIPPTSHEQKNN</sequence>
<gene>
    <name evidence="1" type="ORF">KU39_2539</name>
</gene>